<feature type="compositionally biased region" description="Basic and acidic residues" evidence="1">
    <location>
        <begin position="28"/>
        <end position="44"/>
    </location>
</feature>
<name>A0A2T1A4T5_9ACTN</name>
<evidence type="ECO:0000256" key="2">
    <source>
        <dbReference type="SAM" id="Phobius"/>
    </source>
</evidence>
<dbReference type="EMBL" id="PVUE01000002">
    <property type="protein sequence ID" value="PRZ43615.1"/>
    <property type="molecule type" value="Genomic_DNA"/>
</dbReference>
<accession>A0A2T1A4T5</accession>
<keyword evidence="2" id="KW-0472">Membrane</keyword>
<organism evidence="3 4">
    <name type="scientific">Antricoccus suffuscus</name>
    <dbReference type="NCBI Taxonomy" id="1629062"/>
    <lineage>
        <taxon>Bacteria</taxon>
        <taxon>Bacillati</taxon>
        <taxon>Actinomycetota</taxon>
        <taxon>Actinomycetes</taxon>
        <taxon>Geodermatophilales</taxon>
        <taxon>Antricoccaceae</taxon>
        <taxon>Antricoccus</taxon>
    </lineage>
</organism>
<gene>
    <name evidence="3" type="ORF">CLV47_102306</name>
</gene>
<proteinExistence type="predicted"/>
<evidence type="ECO:0000256" key="1">
    <source>
        <dbReference type="SAM" id="MobiDB-lite"/>
    </source>
</evidence>
<feature type="region of interest" description="Disordered" evidence="1">
    <location>
        <begin position="363"/>
        <end position="416"/>
    </location>
</feature>
<evidence type="ECO:0000313" key="3">
    <source>
        <dbReference type="EMBL" id="PRZ43615.1"/>
    </source>
</evidence>
<dbReference type="InterPro" id="IPR057952">
    <property type="entry name" value="Rv2743c-like"/>
</dbReference>
<dbReference type="NCBIfam" id="NF047839">
    <property type="entry name" value="PspM_Rv2743c"/>
    <property type="match status" value="1"/>
</dbReference>
<keyword evidence="4" id="KW-1185">Reference proteome</keyword>
<feature type="compositionally biased region" description="Basic residues" evidence="1">
    <location>
        <begin position="403"/>
        <end position="416"/>
    </location>
</feature>
<sequence length="416" mass="44924">MTANRKDSWRDLAASIADQISENIRNPRHPDEDGRRYRHDDYWRGHGGPRRTRGWATRGPYRYGPQDPVQDDARQPSSDRPSGKPQPPGGKEIASDFKNLLSASVKATTESINERRTGRNERIRMRPVRRLRHQRVRQIAASGLFGLCTIGFAGGAAAAVNDGQAALAIPMGVGAVALGTGAGLTGTRARKTGKRADALEEKLSPVSIDVPSYEEREEAPQSLPPKNSAAYQPIRKLRAQRRLLQQLLPDLREIAPDISAIARESEQSLERQARRAVLLERTLAESGATDGTELDESGGIRASLDKIVQRLEDGVSAHERLVAGAASVVAELDSSAPEITPAAKARDAADGLHALAEGLREVSNPSANHAQLDSRPARPDSRATVDPGADASLPPSYGPPKASRQKPKRKPTGQES</sequence>
<keyword evidence="2" id="KW-1133">Transmembrane helix</keyword>
<feature type="transmembrane region" description="Helical" evidence="2">
    <location>
        <begin position="165"/>
        <end position="185"/>
    </location>
</feature>
<evidence type="ECO:0000313" key="4">
    <source>
        <dbReference type="Proteomes" id="UP000237752"/>
    </source>
</evidence>
<reference evidence="3 4" key="1">
    <citation type="submission" date="2018-03" db="EMBL/GenBank/DDBJ databases">
        <title>Genomic Encyclopedia of Archaeal and Bacterial Type Strains, Phase II (KMG-II): from individual species to whole genera.</title>
        <authorList>
            <person name="Goeker M."/>
        </authorList>
    </citation>
    <scope>NUCLEOTIDE SEQUENCE [LARGE SCALE GENOMIC DNA]</scope>
    <source>
        <strain evidence="3 4">DSM 100065</strain>
    </source>
</reference>
<dbReference type="RefSeq" id="WP_106347756.1">
    <property type="nucleotide sequence ID" value="NZ_PVUE01000002.1"/>
</dbReference>
<comment type="caution">
    <text evidence="3">The sequence shown here is derived from an EMBL/GenBank/DDBJ whole genome shotgun (WGS) entry which is preliminary data.</text>
</comment>
<protein>
    <submittedName>
        <fullName evidence="3">Uncharacterized protein</fullName>
    </submittedName>
</protein>
<dbReference type="Proteomes" id="UP000237752">
    <property type="component" value="Unassembled WGS sequence"/>
</dbReference>
<dbReference type="AlphaFoldDB" id="A0A2T1A4T5"/>
<dbReference type="Pfam" id="PF25587">
    <property type="entry name" value="Rv2743c"/>
    <property type="match status" value="1"/>
</dbReference>
<feature type="region of interest" description="Disordered" evidence="1">
    <location>
        <begin position="18"/>
        <end position="94"/>
    </location>
</feature>
<feature type="transmembrane region" description="Helical" evidence="2">
    <location>
        <begin position="139"/>
        <end position="159"/>
    </location>
</feature>
<keyword evidence="2" id="KW-0812">Transmembrane</keyword>